<evidence type="ECO:0000313" key="2">
    <source>
        <dbReference type="Ensembl" id="ENSMUSP00000146079.2"/>
    </source>
</evidence>
<dbReference type="AlphaFoldDB" id="A0A0U1RPQ6"/>
<keyword evidence="5 6" id="KW-1267">Proteomics identification</keyword>
<accession>A0A0U1RPQ6</accession>
<keyword evidence="1" id="KW-0732">Signal</keyword>
<dbReference type="SMR" id="A0A0U1RPQ6"/>
<proteinExistence type="evidence at protein level"/>
<name>A0A0U1RPQ6_MOUSE</name>
<protein>
    <submittedName>
        <fullName evidence="2">Glutamate receptor, ionotropic, kainate 5 (gamma 2)</fullName>
    </submittedName>
</protein>
<dbReference type="Gene3D" id="3.40.50.2300">
    <property type="match status" value="1"/>
</dbReference>
<dbReference type="AGR" id="MGI:95818"/>
<dbReference type="Bgee" id="ENSMUSG00000003378">
    <property type="expression patterns" value="Expressed in superior frontal gyrus and 171 other cell types or tissues"/>
</dbReference>
<evidence type="ECO:0007829" key="5">
    <source>
        <dbReference type="PeptideAtlas" id="A0A0U1RPQ6"/>
    </source>
</evidence>
<evidence type="ECO:0000313" key="3">
    <source>
        <dbReference type="MGI" id="MGI:95818"/>
    </source>
</evidence>
<sequence length="130" mass="14023">MPAELLLLLIVAFANPSCQVLSSLRMAAILDDQTVCGRGERLALALAREQINGIIEVPAKARVEVDIFELQRDSQYETTDTSERGLRGVGVSDPAQGGCICLGTLLQPSFCLHREPYLWGEGDSPHQGGS</sequence>
<feature type="chain" id="PRO_5006714339" evidence="1">
    <location>
        <begin position="20"/>
        <end position="130"/>
    </location>
</feature>
<feature type="signal peptide" evidence="1">
    <location>
        <begin position="1"/>
        <end position="19"/>
    </location>
</feature>
<keyword evidence="4" id="KW-1185">Reference proteome</keyword>
<dbReference type="MGI" id="MGI:95818">
    <property type="gene designation" value="Grik5"/>
</dbReference>
<evidence type="ECO:0000256" key="1">
    <source>
        <dbReference type="SAM" id="SignalP"/>
    </source>
</evidence>
<dbReference type="VEuPathDB" id="HostDB:ENSMUSG00000003378"/>
<evidence type="ECO:0000313" key="4">
    <source>
        <dbReference type="Proteomes" id="UP000000589"/>
    </source>
</evidence>
<reference evidence="2" key="3">
    <citation type="submission" date="2025-08" db="UniProtKB">
        <authorList>
            <consortium name="Ensembl"/>
        </authorList>
    </citation>
    <scope>IDENTIFICATION</scope>
    <source>
        <strain evidence="2">C57BL/6J</strain>
    </source>
</reference>
<evidence type="ECO:0007829" key="6">
    <source>
        <dbReference type="ProteomicsDB" id="A0A0U1RPQ6"/>
    </source>
</evidence>
<reference evidence="2" key="4">
    <citation type="submission" date="2025-09" db="UniProtKB">
        <authorList>
            <consortium name="Ensembl"/>
        </authorList>
    </citation>
    <scope>IDENTIFICATION</scope>
    <source>
        <strain evidence="2">C57BL/6J</strain>
    </source>
</reference>
<dbReference type="Proteomes" id="UP000000589">
    <property type="component" value="Chromosome 7"/>
</dbReference>
<dbReference type="GeneTree" id="ENSGT00940000158852"/>
<dbReference type="Ensembl" id="ENSMUST00000205328.2">
    <property type="protein sequence ID" value="ENSMUSP00000146079.2"/>
    <property type="gene ID" value="ENSMUSG00000003378.10"/>
</dbReference>
<reference evidence="2 4" key="2">
    <citation type="journal article" date="2011" name="PLoS Biol.">
        <title>Modernizing reference genome assemblies.</title>
        <authorList>
            <person name="Church D.M."/>
            <person name="Schneider V.A."/>
            <person name="Graves T."/>
            <person name="Auger K."/>
            <person name="Cunningham F."/>
            <person name="Bouk N."/>
            <person name="Chen H.C."/>
            <person name="Agarwala R."/>
            <person name="McLaren W.M."/>
            <person name="Ritchie G.R."/>
            <person name="Albracht D."/>
            <person name="Kremitzki M."/>
            <person name="Rock S."/>
            <person name="Kotkiewicz H."/>
            <person name="Kremitzki C."/>
            <person name="Wollam A."/>
            <person name="Trani L."/>
            <person name="Fulton L."/>
            <person name="Fulton R."/>
            <person name="Matthews L."/>
            <person name="Whitehead S."/>
            <person name="Chow W."/>
            <person name="Torrance J."/>
            <person name="Dunn M."/>
            <person name="Harden G."/>
            <person name="Threadgold G."/>
            <person name="Wood J."/>
            <person name="Collins J."/>
            <person name="Heath P."/>
            <person name="Griffiths G."/>
            <person name="Pelan S."/>
            <person name="Grafham D."/>
            <person name="Eichler E.E."/>
            <person name="Weinstock G."/>
            <person name="Mardis E.R."/>
            <person name="Wilson R.K."/>
            <person name="Howe K."/>
            <person name="Flicek P."/>
            <person name="Hubbard T."/>
        </authorList>
    </citation>
    <scope>NUCLEOTIDE SEQUENCE [LARGE SCALE GENOMIC DNA]</scope>
    <source>
        <strain evidence="2 4">C57BL/6J</strain>
    </source>
</reference>
<organism evidence="2 4">
    <name type="scientific">Mus musculus</name>
    <name type="common">Mouse</name>
    <dbReference type="NCBI Taxonomy" id="10090"/>
    <lineage>
        <taxon>Eukaryota</taxon>
        <taxon>Metazoa</taxon>
        <taxon>Chordata</taxon>
        <taxon>Craniata</taxon>
        <taxon>Vertebrata</taxon>
        <taxon>Euteleostomi</taxon>
        <taxon>Mammalia</taxon>
        <taxon>Eutheria</taxon>
        <taxon>Euarchontoglires</taxon>
        <taxon>Glires</taxon>
        <taxon>Rodentia</taxon>
        <taxon>Myomorpha</taxon>
        <taxon>Muroidea</taxon>
        <taxon>Muridae</taxon>
        <taxon>Murinae</taxon>
        <taxon>Mus</taxon>
        <taxon>Mus</taxon>
    </lineage>
</organism>
<dbReference type="ExpressionAtlas" id="A0A0U1RPQ6">
    <property type="expression patterns" value="baseline and differential"/>
</dbReference>
<gene>
    <name evidence="2 3" type="primary">Grik5</name>
</gene>
<reference evidence="2 4" key="1">
    <citation type="journal article" date="2009" name="PLoS Biol.">
        <title>Lineage-specific biology revealed by a finished genome assembly of the mouse.</title>
        <authorList>
            <consortium name="Mouse Genome Sequencing Consortium"/>
            <person name="Church D.M."/>
            <person name="Goodstadt L."/>
            <person name="Hillier L.W."/>
            <person name="Zody M.C."/>
            <person name="Goldstein S."/>
            <person name="She X."/>
            <person name="Bult C.J."/>
            <person name="Agarwala R."/>
            <person name="Cherry J.L."/>
            <person name="DiCuccio M."/>
            <person name="Hlavina W."/>
            <person name="Kapustin Y."/>
            <person name="Meric P."/>
            <person name="Maglott D."/>
            <person name="Birtle Z."/>
            <person name="Marques A.C."/>
            <person name="Graves T."/>
            <person name="Zhou S."/>
            <person name="Teague B."/>
            <person name="Potamousis K."/>
            <person name="Churas C."/>
            <person name="Place M."/>
            <person name="Herschleb J."/>
            <person name="Runnheim R."/>
            <person name="Forrest D."/>
            <person name="Amos-Landgraf J."/>
            <person name="Schwartz D.C."/>
            <person name="Cheng Z."/>
            <person name="Lindblad-Toh K."/>
            <person name="Eichler E.E."/>
            <person name="Ponting C.P."/>
        </authorList>
    </citation>
    <scope>NUCLEOTIDE SEQUENCE [LARGE SCALE GENOMIC DNA]</scope>
    <source>
        <strain evidence="2 4">C57BL/6J</strain>
    </source>
</reference>
<dbReference type="Antibodypedia" id="30879">
    <property type="antibodies" value="226 antibodies from 33 providers"/>
</dbReference>
<dbReference type="ProteomicsDB" id="354949"/>